<comment type="caution">
    <text evidence="1">The sequence shown here is derived from an EMBL/GenBank/DDBJ whole genome shotgun (WGS) entry which is preliminary data.</text>
</comment>
<accession>A0A202C4V0</accession>
<dbReference type="RefSeq" id="WP_087708084.1">
    <property type="nucleotide sequence ID" value="NZ_MVAG01000103.1"/>
</dbReference>
<keyword evidence="2" id="KW-1185">Reference proteome</keyword>
<dbReference type="EMBL" id="MVAG01000103">
    <property type="protein sequence ID" value="OVE58716.1"/>
    <property type="molecule type" value="Genomic_DNA"/>
</dbReference>
<proteinExistence type="predicted"/>
<organism evidence="1 2">
    <name type="scientific">Chryseobacterium mucoviscidosis</name>
    <dbReference type="NCBI Taxonomy" id="1945581"/>
    <lineage>
        <taxon>Bacteria</taxon>
        <taxon>Pseudomonadati</taxon>
        <taxon>Bacteroidota</taxon>
        <taxon>Flavobacteriia</taxon>
        <taxon>Flavobacteriales</taxon>
        <taxon>Weeksellaceae</taxon>
        <taxon>Chryseobacterium group</taxon>
        <taxon>Chryseobacterium</taxon>
    </lineage>
</organism>
<dbReference type="Proteomes" id="UP000196355">
    <property type="component" value="Unassembled WGS sequence"/>
</dbReference>
<evidence type="ECO:0000313" key="1">
    <source>
        <dbReference type="EMBL" id="OVE58716.1"/>
    </source>
</evidence>
<sequence length="412" mass="47572">MKTKFYVSALLLILFGIIVSGQETKEKWVEERTNEVIKENNKIVSDETFRELAFKDFANIQTGDKNKNAPGRYAALDVNSKDKSFAFSPFMQRLGNIFFSADITGTLSNEGEYFDWKNRNTIVVGLNATWLLSPIKNFKTKPSKDDYKAMYGGIYDKVEGEITNKDSAKTKLKLDDITLNTKVYYNEKDSLAKYVQKYETLLAEKLWTGKTLFWVKFNVNPIAQDNFYYTIKGDTASLKNPYKETINLFSVQTSFNAYRETKNVLLYGNLYLKGTRKHNLSEINQTSQWNKIRSLTNETYISESAKNVYELDNNEFYNLFLFDYGLQGIIIYKKFNIGLELKYDYVKFIKPNTTNDVSNIDNFSAGIVLPFKDKTGAPSINIIPFYQYRQYIGYEKTSENIVGVKFSLPFGN</sequence>
<protein>
    <submittedName>
        <fullName evidence="1">Uncharacterized protein</fullName>
    </submittedName>
</protein>
<name>A0A202C4V0_9FLAO</name>
<reference evidence="2" key="1">
    <citation type="submission" date="2017-02" db="EMBL/GenBank/DDBJ databases">
        <authorList>
            <person name="Tetz G."/>
            <person name="Tetz V."/>
        </authorList>
    </citation>
    <scope>NUCLEOTIDE SEQUENCE [LARGE SCALE GENOMIC DNA]</scope>
    <source>
        <strain evidence="2">VT16-26</strain>
    </source>
</reference>
<evidence type="ECO:0000313" key="2">
    <source>
        <dbReference type="Proteomes" id="UP000196355"/>
    </source>
</evidence>
<gene>
    <name evidence="1" type="ORF">B0E34_06815</name>
</gene>
<dbReference type="AlphaFoldDB" id="A0A202C4V0"/>